<dbReference type="AlphaFoldDB" id="A0A0A8YZQ7"/>
<evidence type="ECO:0000256" key="1">
    <source>
        <dbReference type="SAM" id="Phobius"/>
    </source>
</evidence>
<keyword evidence="1" id="KW-0812">Transmembrane</keyword>
<proteinExistence type="predicted"/>
<keyword evidence="1" id="KW-0472">Membrane</keyword>
<dbReference type="EMBL" id="GBRH01267905">
    <property type="protein sequence ID" value="JAD29990.1"/>
    <property type="molecule type" value="Transcribed_RNA"/>
</dbReference>
<reference evidence="2" key="2">
    <citation type="journal article" date="2015" name="Data Brief">
        <title>Shoot transcriptome of the giant reed, Arundo donax.</title>
        <authorList>
            <person name="Barrero R.A."/>
            <person name="Guerrero F.D."/>
            <person name="Moolhuijzen P."/>
            <person name="Goolsby J.A."/>
            <person name="Tidwell J."/>
            <person name="Bellgard S.E."/>
            <person name="Bellgard M.I."/>
        </authorList>
    </citation>
    <scope>NUCLEOTIDE SEQUENCE</scope>
    <source>
        <tissue evidence="2">Shoot tissue taken approximately 20 cm above the soil surface</tissue>
    </source>
</reference>
<accession>A0A0A8YZQ7</accession>
<organism evidence="2">
    <name type="scientific">Arundo donax</name>
    <name type="common">Giant reed</name>
    <name type="synonym">Donax arundinaceus</name>
    <dbReference type="NCBI Taxonomy" id="35708"/>
    <lineage>
        <taxon>Eukaryota</taxon>
        <taxon>Viridiplantae</taxon>
        <taxon>Streptophyta</taxon>
        <taxon>Embryophyta</taxon>
        <taxon>Tracheophyta</taxon>
        <taxon>Spermatophyta</taxon>
        <taxon>Magnoliopsida</taxon>
        <taxon>Liliopsida</taxon>
        <taxon>Poales</taxon>
        <taxon>Poaceae</taxon>
        <taxon>PACMAD clade</taxon>
        <taxon>Arundinoideae</taxon>
        <taxon>Arundineae</taxon>
        <taxon>Arundo</taxon>
    </lineage>
</organism>
<name>A0A0A8YZQ7_ARUDO</name>
<feature type="transmembrane region" description="Helical" evidence="1">
    <location>
        <begin position="33"/>
        <end position="56"/>
    </location>
</feature>
<evidence type="ECO:0000313" key="2">
    <source>
        <dbReference type="EMBL" id="JAD29990.1"/>
    </source>
</evidence>
<keyword evidence="1" id="KW-1133">Transmembrane helix</keyword>
<reference evidence="2" key="1">
    <citation type="submission" date="2014-09" db="EMBL/GenBank/DDBJ databases">
        <authorList>
            <person name="Magalhaes I.L.F."/>
            <person name="Oliveira U."/>
            <person name="Santos F.R."/>
            <person name="Vidigal T.H.D.A."/>
            <person name="Brescovit A.D."/>
            <person name="Santos A.J."/>
        </authorList>
    </citation>
    <scope>NUCLEOTIDE SEQUENCE</scope>
    <source>
        <tissue evidence="2">Shoot tissue taken approximately 20 cm above the soil surface</tissue>
    </source>
</reference>
<protein>
    <submittedName>
        <fullName evidence="2">Uncharacterized protein</fullName>
    </submittedName>
</protein>
<sequence length="74" mass="8329">MGNTQLSCLFTEKHLCSCQSRYLTNEQIDAQGFLIHFIVNFFVPMPICHLCVSIAFRSQFGSLYSTSTEALSAM</sequence>